<dbReference type="InterPro" id="IPR015341">
    <property type="entry name" value="Glyco_hydro_38_cen"/>
</dbReference>
<dbReference type="PANTHER" id="PTHR46017">
    <property type="entry name" value="ALPHA-MANNOSIDASE 2C1"/>
    <property type="match status" value="1"/>
</dbReference>
<dbReference type="InterPro" id="IPR027291">
    <property type="entry name" value="Glyco_hydro_38_N_sf"/>
</dbReference>
<dbReference type="GO" id="GO:0009313">
    <property type="term" value="P:oligosaccharide catabolic process"/>
    <property type="evidence" value="ECO:0007669"/>
    <property type="project" value="TreeGrafter"/>
</dbReference>
<dbReference type="SUPFAM" id="SSF88713">
    <property type="entry name" value="Glycoside hydrolase/deacetylase"/>
    <property type="match status" value="1"/>
</dbReference>
<dbReference type="InterPro" id="IPR028995">
    <property type="entry name" value="Glyco_hydro_57/38_cen_sf"/>
</dbReference>
<evidence type="ECO:0000256" key="1">
    <source>
        <dbReference type="ARBA" id="ARBA00009792"/>
    </source>
</evidence>
<dbReference type="SUPFAM" id="SSF74650">
    <property type="entry name" value="Galactose mutarotase-like"/>
    <property type="match status" value="1"/>
</dbReference>
<feature type="domain" description="Glycoside hydrolase family 38 central" evidence="5">
    <location>
        <begin position="274"/>
        <end position="352"/>
    </location>
</feature>
<dbReference type="InterPro" id="IPR000602">
    <property type="entry name" value="Glyco_hydro_38_N"/>
</dbReference>
<organism evidence="6 7">
    <name type="scientific">Clostridium beijerinckii</name>
    <name type="common">Clostridium MP</name>
    <dbReference type="NCBI Taxonomy" id="1520"/>
    <lineage>
        <taxon>Bacteria</taxon>
        <taxon>Bacillati</taxon>
        <taxon>Bacillota</taxon>
        <taxon>Clostridia</taxon>
        <taxon>Eubacteriales</taxon>
        <taxon>Clostridiaceae</taxon>
        <taxon>Clostridium</taxon>
    </lineage>
</organism>
<comment type="caution">
    <text evidence="6">The sequence shown here is derived from an EMBL/GenBank/DDBJ whole genome shotgun (WGS) entry which is preliminary data.</text>
</comment>
<dbReference type="Gene3D" id="1.20.1270.50">
    <property type="entry name" value="Glycoside hydrolase family 38, central domain"/>
    <property type="match status" value="1"/>
</dbReference>
<dbReference type="InterPro" id="IPR011682">
    <property type="entry name" value="Glyco_hydro_38_C"/>
</dbReference>
<sequence length="866" mass="100449">MTKVNIVNHTHWDREWYFSTMDALILSDQVFTEILDELENNEKVNFCLDGQVSILEDYLSIRPERLEQIKKLVNEGKLLIGPWYTQTDAQLVSGEAILRNLSIGINEANKIGKHMKVGYLPDTFGFNAQMPTILKSCEIDNIIFWRGINLEKHVSSPYFIWKGLSDEEIYAINLIDGYGSIPRLYTNKSFLENKLFKLSEKIKGMTDLEEILIPIGNDQVEITIDLDKKIHEINQISKDKYVQSTYEEFIKYIRKNDNILERYCGEFREPKTGRVHKTIGSVRYDIKELSFYIERMLLDRVEPLYAIARSLGLNISKNIIIIAWKKLMEGQAHDSMAGCVTDNVANDVLYRMKQAKEIGEGLENLIKKRIAEGLNLAEDEIILFNTLPYKFKGYKVVEFISRTKDVKIIEVDEFLILETYEFEGKDNILIEAPEGNYYINEEPYYKITALIKTELPSIGYKVFSIASVKGAKIELSEKLEIKNSVYRIFVENEKLNVELKNGEIIEDFITFEDCGNDGDTYDFSPLRGDKPIYFKVIEGCKKYSDNFYGLELEGTIRLPKDLNSRINKDELEEIKIKLKIVLIEGEEFIKCKITINNNVKSHRLRVVIKSDICANESIASIPFGYIKRPVLNDEIRNWNTSYLEIPIDIEVFEGTVSITDRKNTLSVYSKGIKEYQVIKDRMYLTLFSTTSQLGKPNLLYRPGRASGDTTKQGHVMLETPGAELLGERQFEFAISITNELFDEFLVEKRYEKYISQNVYYQLQGLNKFINRIDNKIQSLNLKTSFEREYSLLELDESMCFSSISPSLKDNAILLRLKNPSDREMKINNKTFNKFDKWTIVNTIENELEDDLLIAPYNFKTIKLYLE</sequence>
<keyword evidence="4" id="KW-0326">Glycosidase</keyword>
<keyword evidence="2" id="KW-0479">Metal-binding</keyword>
<dbReference type="Pfam" id="PF01074">
    <property type="entry name" value="Glyco_hydro_38N"/>
    <property type="match status" value="1"/>
</dbReference>
<dbReference type="Gene3D" id="3.20.110.10">
    <property type="entry name" value="Glycoside hydrolase 38, N terminal domain"/>
    <property type="match status" value="1"/>
</dbReference>
<gene>
    <name evidence="6" type="ORF">HGI39_02790</name>
</gene>
<dbReference type="EMBL" id="JABAGV010000004">
    <property type="protein sequence ID" value="MBC2473646.1"/>
    <property type="molecule type" value="Genomic_DNA"/>
</dbReference>
<evidence type="ECO:0000313" key="7">
    <source>
        <dbReference type="Proteomes" id="UP001194098"/>
    </source>
</evidence>
<evidence type="ECO:0000256" key="4">
    <source>
        <dbReference type="ARBA" id="ARBA00023295"/>
    </source>
</evidence>
<dbReference type="CDD" id="cd10815">
    <property type="entry name" value="GH38N_AMII_EcMngB_like"/>
    <property type="match status" value="1"/>
</dbReference>
<proteinExistence type="inferred from homology"/>
<dbReference type="Gene3D" id="2.70.98.30">
    <property type="entry name" value="Golgi alpha-mannosidase II, domain 4"/>
    <property type="match status" value="1"/>
</dbReference>
<dbReference type="InterPro" id="IPR037094">
    <property type="entry name" value="Glyco_hydro_38_cen_sf"/>
</dbReference>
<dbReference type="AlphaFoldDB" id="A0AAW3W452"/>
<dbReference type="InterPro" id="IPR011330">
    <property type="entry name" value="Glyco_hydro/deAcase_b/a-brl"/>
</dbReference>
<evidence type="ECO:0000256" key="2">
    <source>
        <dbReference type="ARBA" id="ARBA00022723"/>
    </source>
</evidence>
<dbReference type="RefSeq" id="WP_171779814.1">
    <property type="nucleotide sequence ID" value="NZ_JABAGV010000004.1"/>
</dbReference>
<dbReference type="GO" id="GO:0004559">
    <property type="term" value="F:alpha-mannosidase activity"/>
    <property type="evidence" value="ECO:0007669"/>
    <property type="project" value="InterPro"/>
</dbReference>
<dbReference type="SUPFAM" id="SSF88688">
    <property type="entry name" value="Families 57/38 glycoside transferase middle domain"/>
    <property type="match status" value="1"/>
</dbReference>
<evidence type="ECO:0000256" key="3">
    <source>
        <dbReference type="ARBA" id="ARBA00022801"/>
    </source>
</evidence>
<reference evidence="6" key="1">
    <citation type="submission" date="2020-04" db="EMBL/GenBank/DDBJ databases">
        <authorList>
            <person name="Brown S."/>
        </authorList>
    </citation>
    <scope>NUCLEOTIDE SEQUENCE</scope>
    <source>
        <strain evidence="6">DJ015</strain>
    </source>
</reference>
<reference evidence="6" key="2">
    <citation type="journal article" date="2022" name="Nat. Biotechnol.">
        <title>Carbon-negative production of acetone and isopropanol by gas fermentation at industrial pilot scale.</title>
        <authorList>
            <person name="Liew F.E."/>
            <person name="Nogle R."/>
            <person name="Abdalla T."/>
            <person name="Rasor B.J."/>
            <person name="Canter C."/>
            <person name="Jensen R.O."/>
            <person name="Wang L."/>
            <person name="Strutz J."/>
            <person name="Chirania P."/>
            <person name="De Tissera S."/>
            <person name="Mueller A.P."/>
            <person name="Ruan Z."/>
            <person name="Gao A."/>
            <person name="Tran L."/>
            <person name="Engle N.L."/>
            <person name="Bromley J.C."/>
            <person name="Daniell J."/>
            <person name="Conrado R."/>
            <person name="Tschaplinski T.J."/>
            <person name="Giannone R.J."/>
            <person name="Hettich R.L."/>
            <person name="Karim A.S."/>
            <person name="Simpson S.D."/>
            <person name="Brown S.D."/>
            <person name="Leang C."/>
            <person name="Jewett M.C."/>
            <person name="Kopke M."/>
        </authorList>
    </citation>
    <scope>NUCLEOTIDE SEQUENCE</scope>
    <source>
        <strain evidence="6">DJ015</strain>
    </source>
</reference>
<dbReference type="InterPro" id="IPR011013">
    <property type="entry name" value="Gal_mutarotase_sf_dom"/>
</dbReference>
<dbReference type="PANTHER" id="PTHR46017:SF2">
    <property type="entry name" value="MANNOSYLGLYCERATE HYDROLASE"/>
    <property type="match status" value="1"/>
</dbReference>
<accession>A0AAW3W452</accession>
<dbReference type="GO" id="GO:0006013">
    <property type="term" value="P:mannose metabolic process"/>
    <property type="evidence" value="ECO:0007669"/>
    <property type="project" value="InterPro"/>
</dbReference>
<dbReference type="SMART" id="SM00872">
    <property type="entry name" value="Alpha-mann_mid"/>
    <property type="match status" value="1"/>
</dbReference>
<evidence type="ECO:0000313" key="6">
    <source>
        <dbReference type="EMBL" id="MBC2473646.1"/>
    </source>
</evidence>
<keyword evidence="3" id="KW-0378">Hydrolase</keyword>
<dbReference type="GO" id="GO:0046872">
    <property type="term" value="F:metal ion binding"/>
    <property type="evidence" value="ECO:0007669"/>
    <property type="project" value="UniProtKB-KW"/>
</dbReference>
<name>A0AAW3W452_CLOBE</name>
<protein>
    <submittedName>
        <fullName evidence="6">Alpha-mannosidase</fullName>
    </submittedName>
</protein>
<dbReference type="GO" id="GO:0030246">
    <property type="term" value="F:carbohydrate binding"/>
    <property type="evidence" value="ECO:0007669"/>
    <property type="project" value="InterPro"/>
</dbReference>
<dbReference type="Proteomes" id="UP001194098">
    <property type="component" value="Unassembled WGS sequence"/>
</dbReference>
<comment type="similarity">
    <text evidence="1">Belongs to the glycosyl hydrolase 38 family.</text>
</comment>
<evidence type="ECO:0000259" key="5">
    <source>
        <dbReference type="SMART" id="SM00872"/>
    </source>
</evidence>
<dbReference type="Pfam" id="PF07748">
    <property type="entry name" value="Glyco_hydro_38C"/>
    <property type="match status" value="1"/>
</dbReference>